<keyword evidence="1" id="KW-0479">Metal-binding</keyword>
<feature type="region of interest" description="Disordered" evidence="2">
    <location>
        <begin position="1"/>
        <end position="38"/>
    </location>
</feature>
<dbReference type="Proteomes" id="UP000604825">
    <property type="component" value="Unassembled WGS sequence"/>
</dbReference>
<dbReference type="OrthoDB" id="696508at2759"/>
<comment type="caution">
    <text evidence="4">The sequence shown here is derived from an EMBL/GenBank/DDBJ whole genome shotgun (WGS) entry which is preliminary data.</text>
</comment>
<keyword evidence="1" id="KW-0863">Zinc-finger</keyword>
<feature type="compositionally biased region" description="Polar residues" evidence="2">
    <location>
        <begin position="9"/>
        <end position="27"/>
    </location>
</feature>
<accession>A0A811R192</accession>
<name>A0A811R192_9POAL</name>
<dbReference type="SMART" id="SM00343">
    <property type="entry name" value="ZnF_C2HC"/>
    <property type="match status" value="2"/>
</dbReference>
<reference evidence="4" key="1">
    <citation type="submission" date="2020-10" db="EMBL/GenBank/DDBJ databases">
        <authorList>
            <person name="Han B."/>
            <person name="Lu T."/>
            <person name="Zhao Q."/>
            <person name="Huang X."/>
            <person name="Zhao Y."/>
        </authorList>
    </citation>
    <scope>NUCLEOTIDE SEQUENCE</scope>
</reference>
<organism evidence="4 5">
    <name type="scientific">Miscanthus lutarioriparius</name>
    <dbReference type="NCBI Taxonomy" id="422564"/>
    <lineage>
        <taxon>Eukaryota</taxon>
        <taxon>Viridiplantae</taxon>
        <taxon>Streptophyta</taxon>
        <taxon>Embryophyta</taxon>
        <taxon>Tracheophyta</taxon>
        <taxon>Spermatophyta</taxon>
        <taxon>Magnoliopsida</taxon>
        <taxon>Liliopsida</taxon>
        <taxon>Poales</taxon>
        <taxon>Poaceae</taxon>
        <taxon>PACMAD clade</taxon>
        <taxon>Panicoideae</taxon>
        <taxon>Andropogonodae</taxon>
        <taxon>Andropogoneae</taxon>
        <taxon>Saccharinae</taxon>
        <taxon>Miscanthus</taxon>
    </lineage>
</organism>
<feature type="region of interest" description="Disordered" evidence="2">
    <location>
        <begin position="73"/>
        <end position="123"/>
    </location>
</feature>
<keyword evidence="5" id="KW-1185">Reference proteome</keyword>
<feature type="region of interest" description="Disordered" evidence="2">
    <location>
        <begin position="188"/>
        <end position="243"/>
    </location>
</feature>
<dbReference type="PROSITE" id="PS50158">
    <property type="entry name" value="ZF_CCHC"/>
    <property type="match status" value="1"/>
</dbReference>
<proteinExistence type="predicted"/>
<gene>
    <name evidence="4" type="ORF">NCGR_LOCUS46016</name>
</gene>
<protein>
    <recommendedName>
        <fullName evidence="3">CCHC-type domain-containing protein</fullName>
    </recommendedName>
</protein>
<dbReference type="InterPro" id="IPR036875">
    <property type="entry name" value="Znf_CCHC_sf"/>
</dbReference>
<evidence type="ECO:0000256" key="1">
    <source>
        <dbReference type="PROSITE-ProRule" id="PRU00047"/>
    </source>
</evidence>
<feature type="domain" description="CCHC-type" evidence="3">
    <location>
        <begin position="158"/>
        <end position="172"/>
    </location>
</feature>
<dbReference type="EMBL" id="CAJGYO010000012">
    <property type="protein sequence ID" value="CAD6262680.1"/>
    <property type="molecule type" value="Genomic_DNA"/>
</dbReference>
<dbReference type="SUPFAM" id="SSF57756">
    <property type="entry name" value="Retrovirus zinc finger-like domains"/>
    <property type="match status" value="1"/>
</dbReference>
<dbReference type="GO" id="GO:0003676">
    <property type="term" value="F:nucleic acid binding"/>
    <property type="evidence" value="ECO:0007669"/>
    <property type="project" value="InterPro"/>
</dbReference>
<evidence type="ECO:0000313" key="4">
    <source>
        <dbReference type="EMBL" id="CAD6262680.1"/>
    </source>
</evidence>
<dbReference type="InterPro" id="IPR001878">
    <property type="entry name" value="Znf_CCHC"/>
</dbReference>
<keyword evidence="1" id="KW-0862">Zinc</keyword>
<dbReference type="Gene3D" id="4.10.60.10">
    <property type="entry name" value="Zinc finger, CCHC-type"/>
    <property type="match status" value="1"/>
</dbReference>
<evidence type="ECO:0000256" key="2">
    <source>
        <dbReference type="SAM" id="MobiDB-lite"/>
    </source>
</evidence>
<dbReference type="GO" id="GO:0008270">
    <property type="term" value="F:zinc ion binding"/>
    <property type="evidence" value="ECO:0007669"/>
    <property type="project" value="UniProtKB-KW"/>
</dbReference>
<evidence type="ECO:0000259" key="3">
    <source>
        <dbReference type="PROSITE" id="PS50158"/>
    </source>
</evidence>
<dbReference type="AlphaFoldDB" id="A0A811R192"/>
<evidence type="ECO:0000313" key="5">
    <source>
        <dbReference type="Proteomes" id="UP000604825"/>
    </source>
</evidence>
<sequence length="351" mass="39361">MAAPLQRAHGTTTVGVSPSPTLRTPTARNPVPRRRRGRGRRWWWREDATGARVVAVARGILKVSWLRPAAATPRLKASHRPLTPARSPPDDATPPRLLIRRASGPPDADGFHQVQSRRRWRRRTLPRQSKAMPPNLVGKCYNCMGEDHVKADCVFRSRCLNCGSECHRKRDCLFPPLVAAATGKRCRSPARMAGPRRAAPRLRTASRQRPAAQRPCLTAAPRLPRRVPQTPPRPSQMLPCRGRRTSTGGFRGASWSWSSCLDVAPPDDDREFFVAAWCLHPRFIPDEKIIFIPKPNVRIPGDALYVHADEIIHDKLPGLRYLVRLRIVEYQDWSTPPLSGDDEGYDGGDKG</sequence>